<evidence type="ECO:0000256" key="1">
    <source>
        <dbReference type="SAM" id="Phobius"/>
    </source>
</evidence>
<feature type="transmembrane region" description="Helical" evidence="1">
    <location>
        <begin position="113"/>
        <end position="132"/>
    </location>
</feature>
<name>Q1MNV9_LAWIP</name>
<dbReference type="RefSeq" id="WP_011527341.1">
    <property type="nucleotide sequence ID" value="NC_008014.1"/>
</dbReference>
<keyword evidence="1" id="KW-0472">Membrane</keyword>
<feature type="transmembrane region" description="Helical" evidence="1">
    <location>
        <begin position="78"/>
        <end position="101"/>
    </location>
</feature>
<dbReference type="Proteomes" id="UP000002430">
    <property type="component" value="Plasmid 3"/>
</dbReference>
<protein>
    <submittedName>
        <fullName evidence="2">NA</fullName>
    </submittedName>
</protein>
<keyword evidence="3" id="KW-1185">Reference proteome</keyword>
<proteinExistence type="predicted"/>
<dbReference type="AlphaFoldDB" id="Q1MNV9"/>
<geneLocation type="plasmid" evidence="3">
    <name>pLaw3</name>
</geneLocation>
<reference evidence="2 3" key="1">
    <citation type="submission" date="2005-11" db="EMBL/GenBank/DDBJ databases">
        <title>The complete genome sequence of Lawsonia intracellularis: the causative agent of proliferative enteropathy.</title>
        <authorList>
            <person name="Kaur K."/>
            <person name="Zhang Q."/>
            <person name="Beckler D."/>
            <person name="Munir S."/>
            <person name="Li L."/>
            <person name="Kinsley K."/>
            <person name="Herron L."/>
            <person name="Peterson A."/>
            <person name="May B."/>
            <person name="Singh S."/>
            <person name="Gebhart C."/>
            <person name="Kapur V."/>
        </authorList>
    </citation>
    <scope>NUCLEOTIDE SEQUENCE [LARGE SCALE GENOMIC DNA]</scope>
    <source>
        <strain evidence="2 3">PHE/MN1-00</strain>
        <plasmid evidence="3">pLaw3</plasmid>
    </source>
</reference>
<organism evidence="2 3">
    <name type="scientific">Lawsonia intracellularis (strain PHE/MN1-00)</name>
    <dbReference type="NCBI Taxonomy" id="363253"/>
    <lineage>
        <taxon>Bacteria</taxon>
        <taxon>Pseudomonadati</taxon>
        <taxon>Thermodesulfobacteriota</taxon>
        <taxon>Desulfovibrionia</taxon>
        <taxon>Desulfovibrionales</taxon>
        <taxon>Desulfovibrionaceae</taxon>
        <taxon>Lawsonia</taxon>
    </lineage>
</organism>
<feature type="transmembrane region" description="Helical" evidence="1">
    <location>
        <begin position="20"/>
        <end position="38"/>
    </location>
</feature>
<feature type="transmembrane region" description="Helical" evidence="1">
    <location>
        <begin position="44"/>
        <end position="66"/>
    </location>
</feature>
<dbReference type="KEGG" id="lip:LIC022"/>
<feature type="transmembrane region" description="Helical" evidence="1">
    <location>
        <begin position="169"/>
        <end position="190"/>
    </location>
</feature>
<accession>Q1MNV9</accession>
<keyword evidence="1" id="KW-0812">Transmembrane</keyword>
<evidence type="ECO:0000313" key="3">
    <source>
        <dbReference type="Proteomes" id="UP000002430"/>
    </source>
</evidence>
<dbReference type="EMBL" id="AM180255">
    <property type="protein sequence ID" value="CAJ53974.1"/>
    <property type="molecule type" value="Genomic_DNA"/>
</dbReference>
<gene>
    <name evidence="2" type="ordered locus">LIC022</name>
</gene>
<evidence type="ECO:0000313" key="2">
    <source>
        <dbReference type="EMBL" id="CAJ53974.1"/>
    </source>
</evidence>
<dbReference type="HOGENOM" id="CLU_1353223_0_0_7"/>
<keyword evidence="1" id="KW-1133">Transmembrane helix</keyword>
<feature type="transmembrane region" description="Helical" evidence="1">
    <location>
        <begin position="144"/>
        <end position="163"/>
    </location>
</feature>
<sequence>MVKHFLENYQSDTILFEKHALTALSLIEILSIFFILINKPCYEVQYHVFNGLFFGILFILMFRWLLSTIGYSSFVIRCKLTPVTFGFFFLLTAIHLFLKVYKYPLDTPIDIRIGYPHGIMITFILGWIISLFDKRHQLVKIGAPLLLLPLTILIASETQYIGLLRGYQWSLKTLLFLFTGSLLGFVIYIYTTALTEEKKINL</sequence>
<keyword evidence="2" id="KW-0614">Plasmid</keyword>